<reference evidence="1 2" key="1">
    <citation type="journal article" date="2019" name="Nat. Med.">
        <title>A library of human gut bacterial isolates paired with longitudinal multiomics data enables mechanistic microbiome research.</title>
        <authorList>
            <person name="Poyet M."/>
            <person name="Groussin M."/>
            <person name="Gibbons S.M."/>
            <person name="Avila-Pacheco J."/>
            <person name="Jiang X."/>
            <person name="Kearney S.M."/>
            <person name="Perrotta A.R."/>
            <person name="Berdy B."/>
            <person name="Zhao S."/>
            <person name="Lieberman T.D."/>
            <person name="Swanson P.K."/>
            <person name="Smith M."/>
            <person name="Roesemann S."/>
            <person name="Alexander J.E."/>
            <person name="Rich S.A."/>
            <person name="Livny J."/>
            <person name="Vlamakis H."/>
            <person name="Clish C."/>
            <person name="Bullock K."/>
            <person name="Deik A."/>
            <person name="Scott J."/>
            <person name="Pierce K.A."/>
            <person name="Xavier R.J."/>
            <person name="Alm E.J."/>
        </authorList>
    </citation>
    <scope>NUCLEOTIDE SEQUENCE [LARGE SCALE GENOMIC DNA]</scope>
    <source>
        <strain evidence="1 2">BIOML-A29</strain>
    </source>
</reference>
<sequence length="369" mass="43156">MFGVKICTMYNKMFILYVDYLKHNKTVKLPLELWKEDQGLMNFISFFNDIKGDRNCPHHIDEVEISPIEISLAKSNRCAVQIGLYDFENDIALENGFKFGYTCIIESMAHLIQSFINEELYHPTIPYCAAELIFRAIYADKSHDIKMMISLCFCSLMFDNPGVAFFEMINYSKNNPTLNGYELYKKLIRDHSIKYKKEEMPIYRALCIFLDELKVNISQAIGCKLDYYDEVIENCKNEIKSGNSVLLDILYNADISDKNYFSEVFEKVYGYPFIEADNMTVMPMDNSRQPSKPYIETATMIGLELIFKRVKSYNNTTCSWYKTCSKALYTQNDKTSIECLCDQWNKTELCLMTEALRYYGIKDNEYIQE</sequence>
<protein>
    <submittedName>
        <fullName evidence="1">Uncharacterized protein</fullName>
    </submittedName>
</protein>
<dbReference type="EMBL" id="WNCN01000002">
    <property type="protein sequence ID" value="MTU38203.1"/>
    <property type="molecule type" value="Genomic_DNA"/>
</dbReference>
<gene>
    <name evidence="1" type="ORF">GMD82_01485</name>
</gene>
<accession>A0ABW9S719</accession>
<comment type="caution">
    <text evidence="1">The sequence shown here is derived from an EMBL/GenBank/DDBJ whole genome shotgun (WGS) entry which is preliminary data.</text>
</comment>
<proteinExistence type="predicted"/>
<dbReference type="Proteomes" id="UP000434916">
    <property type="component" value="Unassembled WGS sequence"/>
</dbReference>
<evidence type="ECO:0000313" key="2">
    <source>
        <dbReference type="Proteomes" id="UP000434916"/>
    </source>
</evidence>
<dbReference type="RefSeq" id="WP_155197750.1">
    <property type="nucleotide sequence ID" value="NZ_WNCN01000002.1"/>
</dbReference>
<organism evidence="1 2">
    <name type="scientific">Parabacteroides merdae</name>
    <dbReference type="NCBI Taxonomy" id="46503"/>
    <lineage>
        <taxon>Bacteria</taxon>
        <taxon>Pseudomonadati</taxon>
        <taxon>Bacteroidota</taxon>
        <taxon>Bacteroidia</taxon>
        <taxon>Bacteroidales</taxon>
        <taxon>Tannerellaceae</taxon>
        <taxon>Parabacteroides</taxon>
    </lineage>
</organism>
<evidence type="ECO:0000313" key="1">
    <source>
        <dbReference type="EMBL" id="MTU38203.1"/>
    </source>
</evidence>
<keyword evidence="2" id="KW-1185">Reference proteome</keyword>
<name>A0ABW9S719_9BACT</name>